<keyword evidence="1" id="KW-0472">Membrane</keyword>
<name>A0A5W7ATP6_SALTI</name>
<feature type="transmembrane region" description="Helical" evidence="1">
    <location>
        <begin position="67"/>
        <end position="84"/>
    </location>
</feature>
<keyword evidence="1" id="KW-0812">Transmembrane</keyword>
<accession>A0A5W7ATP6</accession>
<reference evidence="4" key="2">
    <citation type="submission" date="2018-07" db="EMBL/GenBank/DDBJ databases">
        <authorList>
            <consortium name="NCBI Pathogen Detection Project"/>
        </authorList>
    </citation>
    <scope>NUCLEOTIDE SEQUENCE</scope>
    <source>
        <strain evidence="4">11-2088</strain>
    </source>
</reference>
<evidence type="ECO:0000313" key="2">
    <source>
        <dbReference type="EMBL" id="EBX7036101.1"/>
    </source>
</evidence>
<keyword evidence="1" id="KW-1133">Transmembrane helix</keyword>
<comment type="caution">
    <text evidence="2">The sequence shown here is derived from an EMBL/GenBank/DDBJ whole genome shotgun (WGS) entry which is preliminary data.</text>
</comment>
<dbReference type="EMBL" id="AAHLZU010000035">
    <property type="protein sequence ID" value="EBX7036101.1"/>
    <property type="molecule type" value="Genomic_DNA"/>
</dbReference>
<protein>
    <submittedName>
        <fullName evidence="2">Uncharacterized protein</fullName>
    </submittedName>
</protein>
<organism evidence="2">
    <name type="scientific">Salmonella typhi</name>
    <dbReference type="NCBI Taxonomy" id="90370"/>
    <lineage>
        <taxon>Bacteria</taxon>
        <taxon>Pseudomonadati</taxon>
        <taxon>Pseudomonadota</taxon>
        <taxon>Gammaproteobacteria</taxon>
        <taxon>Enterobacterales</taxon>
        <taxon>Enterobacteriaceae</taxon>
        <taxon>Salmonella</taxon>
    </lineage>
</organism>
<dbReference type="EMBL" id="AALNGB010000034">
    <property type="protein sequence ID" value="EDB3628728.1"/>
    <property type="molecule type" value="Genomic_DNA"/>
</dbReference>
<dbReference type="AlphaFoldDB" id="A0A5W7ATP6"/>
<gene>
    <name evidence="2" type="ORF">DS261_22335</name>
    <name evidence="3" type="ORF">F9Y21_21885</name>
    <name evidence="4" type="ORF">G4L28_003901</name>
</gene>
<sequence length="96" mass="11314">MKIFNKKTLSKIFALTALVLGAPLPLWAITNIFRVIFGFAMNDMSKNYEWYTPFDLSIDFTFLNHPQFYFIFPFLMIATALHLMNKREERTKGELL</sequence>
<proteinExistence type="predicted"/>
<feature type="transmembrane region" description="Helical" evidence="1">
    <location>
        <begin position="12"/>
        <end position="37"/>
    </location>
</feature>
<evidence type="ECO:0000313" key="3">
    <source>
        <dbReference type="EMBL" id="EDB3628728.1"/>
    </source>
</evidence>
<reference evidence="2" key="3">
    <citation type="submission" date="2018-07" db="EMBL/GenBank/DDBJ databases">
        <authorList>
            <person name="Ashton P.M."/>
            <person name="Dallman T."/>
            <person name="Nair S."/>
            <person name="De Pinna E."/>
            <person name="Peters T."/>
            <person name="Grant K."/>
        </authorList>
    </citation>
    <scope>NUCLEOTIDE SEQUENCE</scope>
    <source>
        <strain evidence="2">550116</strain>
        <strain evidence="3">815592</strain>
    </source>
</reference>
<evidence type="ECO:0000256" key="1">
    <source>
        <dbReference type="SAM" id="Phobius"/>
    </source>
</evidence>
<dbReference type="EMBL" id="DAASSY010000048">
    <property type="protein sequence ID" value="HAE6909158.1"/>
    <property type="molecule type" value="Genomic_DNA"/>
</dbReference>
<reference evidence="4" key="1">
    <citation type="journal article" date="2018" name="Genome Biol.">
        <title>SKESA: strategic k-mer extension for scrupulous assemblies.</title>
        <authorList>
            <person name="Souvorov A."/>
            <person name="Agarwala R."/>
            <person name="Lipman D.J."/>
        </authorList>
    </citation>
    <scope>NUCLEOTIDE SEQUENCE</scope>
    <source>
        <strain evidence="4">11-2088</strain>
    </source>
</reference>
<evidence type="ECO:0000313" key="4">
    <source>
        <dbReference type="EMBL" id="HAE6909158.1"/>
    </source>
</evidence>